<sequence length="129" mass="13598">MTKPTPTTHDGQAASERKVDVGQHGELSLYMLQQQLDDAVAQVAAEDEALRAAASALREEQDAHTATKAAVAEQLQAVNNQLQVTADERDACSALLQAVTAALREKTEAIKAIAVKLQGAIDLHSSAAL</sequence>
<dbReference type="KEGG" id="spar:SPRG_09396"/>
<dbReference type="GeneID" id="24131562"/>
<evidence type="ECO:0000256" key="1">
    <source>
        <dbReference type="SAM" id="MobiDB-lite"/>
    </source>
</evidence>
<gene>
    <name evidence="2" type="ORF">SPRG_09396</name>
</gene>
<dbReference type="RefSeq" id="XP_012203879.1">
    <property type="nucleotide sequence ID" value="XM_012348489.1"/>
</dbReference>
<feature type="compositionally biased region" description="Polar residues" evidence="1">
    <location>
        <begin position="1"/>
        <end position="10"/>
    </location>
</feature>
<name>A0A067C4J5_SAPPC</name>
<protein>
    <submittedName>
        <fullName evidence="2">Uncharacterized protein</fullName>
    </submittedName>
</protein>
<evidence type="ECO:0000313" key="3">
    <source>
        <dbReference type="Proteomes" id="UP000030745"/>
    </source>
</evidence>
<proteinExistence type="predicted"/>
<dbReference type="Proteomes" id="UP000030745">
    <property type="component" value="Unassembled WGS sequence"/>
</dbReference>
<organism evidence="2 3">
    <name type="scientific">Saprolegnia parasitica (strain CBS 223.65)</name>
    <dbReference type="NCBI Taxonomy" id="695850"/>
    <lineage>
        <taxon>Eukaryota</taxon>
        <taxon>Sar</taxon>
        <taxon>Stramenopiles</taxon>
        <taxon>Oomycota</taxon>
        <taxon>Saprolegniomycetes</taxon>
        <taxon>Saprolegniales</taxon>
        <taxon>Saprolegniaceae</taxon>
        <taxon>Saprolegnia</taxon>
    </lineage>
</organism>
<keyword evidence="3" id="KW-1185">Reference proteome</keyword>
<reference evidence="2 3" key="1">
    <citation type="journal article" date="2013" name="PLoS Genet.">
        <title>Distinctive expansion of potential virulence genes in the genome of the oomycete fish pathogen Saprolegnia parasitica.</title>
        <authorList>
            <person name="Jiang R.H."/>
            <person name="de Bruijn I."/>
            <person name="Haas B.J."/>
            <person name="Belmonte R."/>
            <person name="Lobach L."/>
            <person name="Christie J."/>
            <person name="van den Ackerveken G."/>
            <person name="Bottin A."/>
            <person name="Bulone V."/>
            <person name="Diaz-Moreno S.M."/>
            <person name="Dumas B."/>
            <person name="Fan L."/>
            <person name="Gaulin E."/>
            <person name="Govers F."/>
            <person name="Grenville-Briggs L.J."/>
            <person name="Horner N.R."/>
            <person name="Levin J.Z."/>
            <person name="Mammella M."/>
            <person name="Meijer H.J."/>
            <person name="Morris P."/>
            <person name="Nusbaum C."/>
            <person name="Oome S."/>
            <person name="Phillips A.J."/>
            <person name="van Rooyen D."/>
            <person name="Rzeszutek E."/>
            <person name="Saraiva M."/>
            <person name="Secombes C.J."/>
            <person name="Seidl M.F."/>
            <person name="Snel B."/>
            <person name="Stassen J.H."/>
            <person name="Sykes S."/>
            <person name="Tripathy S."/>
            <person name="van den Berg H."/>
            <person name="Vega-Arreguin J.C."/>
            <person name="Wawra S."/>
            <person name="Young S.K."/>
            <person name="Zeng Q."/>
            <person name="Dieguez-Uribeondo J."/>
            <person name="Russ C."/>
            <person name="Tyler B.M."/>
            <person name="van West P."/>
        </authorList>
    </citation>
    <scope>NUCLEOTIDE SEQUENCE [LARGE SCALE GENOMIC DNA]</scope>
    <source>
        <strain evidence="2 3">CBS 223.65</strain>
    </source>
</reference>
<dbReference type="AlphaFoldDB" id="A0A067C4J5"/>
<dbReference type="VEuPathDB" id="FungiDB:SPRG_09396"/>
<evidence type="ECO:0000313" key="2">
    <source>
        <dbReference type="EMBL" id="KDO25453.1"/>
    </source>
</evidence>
<dbReference type="EMBL" id="KK583232">
    <property type="protein sequence ID" value="KDO25453.1"/>
    <property type="molecule type" value="Genomic_DNA"/>
</dbReference>
<accession>A0A067C4J5</accession>
<feature type="region of interest" description="Disordered" evidence="1">
    <location>
        <begin position="1"/>
        <end position="20"/>
    </location>
</feature>